<evidence type="ECO:0000259" key="1">
    <source>
        <dbReference type="Pfam" id="PF10551"/>
    </source>
</evidence>
<accession>A0A978UR20</accession>
<dbReference type="Proteomes" id="UP000813462">
    <property type="component" value="Unassembled WGS sequence"/>
</dbReference>
<reference evidence="2" key="1">
    <citation type="journal article" date="2021" name="Front. Plant Sci.">
        <title>Chromosome-Scale Genome Assembly for Chinese Sour Jujube and Insights Into Its Genome Evolution and Domestication Signature.</title>
        <authorList>
            <person name="Shen L.-Y."/>
            <person name="Luo H."/>
            <person name="Wang X.-L."/>
            <person name="Wang X.-M."/>
            <person name="Qiu X.-J."/>
            <person name="Liu H."/>
            <person name="Zhou S.-S."/>
            <person name="Jia K.-H."/>
            <person name="Nie S."/>
            <person name="Bao Y.-T."/>
            <person name="Zhang R.-G."/>
            <person name="Yun Q.-Z."/>
            <person name="Chai Y.-H."/>
            <person name="Lu J.-Y."/>
            <person name="Li Y."/>
            <person name="Zhao S.-W."/>
            <person name="Mao J.-F."/>
            <person name="Jia S.-G."/>
            <person name="Mao Y.-M."/>
        </authorList>
    </citation>
    <scope>NUCLEOTIDE SEQUENCE</scope>
    <source>
        <strain evidence="2">AT0</strain>
        <tissue evidence="2">Leaf</tissue>
    </source>
</reference>
<comment type="caution">
    <text evidence="2">The sequence shown here is derived from an EMBL/GenBank/DDBJ whole genome shotgun (WGS) entry which is preliminary data.</text>
</comment>
<gene>
    <name evidence="2" type="ORF">FEM48_Zijuj09G0051000</name>
</gene>
<evidence type="ECO:0000313" key="2">
    <source>
        <dbReference type="EMBL" id="KAH7517320.1"/>
    </source>
</evidence>
<dbReference type="PANTHER" id="PTHR31973:SF186">
    <property type="entry name" value="MUDR FAMILY TRANSPOSASE"/>
    <property type="match status" value="1"/>
</dbReference>
<feature type="domain" description="MULE transposase" evidence="1">
    <location>
        <begin position="205"/>
        <end position="275"/>
    </location>
</feature>
<protein>
    <recommendedName>
        <fullName evidence="1">MULE transposase domain-containing protein</fullName>
    </recommendedName>
</protein>
<evidence type="ECO:0000313" key="3">
    <source>
        <dbReference type="Proteomes" id="UP000813462"/>
    </source>
</evidence>
<proteinExistence type="predicted"/>
<dbReference type="InterPro" id="IPR018289">
    <property type="entry name" value="MULE_transposase_dom"/>
</dbReference>
<dbReference type="AlphaFoldDB" id="A0A978UR20"/>
<dbReference type="Pfam" id="PF10551">
    <property type="entry name" value="MULE"/>
    <property type="match status" value="1"/>
</dbReference>
<sequence length="417" mass="46714">MANHNLILEQNHMLSLRPRQHLVLSHDHNLASSHDHNFELALMHDQDMDMGHIHDLDLDLKHSSGKEFELGNIHDRGLALGQTHEHEMDLGPVHVQNPEEKKLNSKVDIDFEADEDHNDSDNQDSGLADLAMDQNQEISIAPASDMTLQQSQLIVNARILQSQAIVSGLDQQLTVGQEFPDVKDALGEFMVHRVIEKNIPKSHAQLQFPLAFGVVAEENDDNWKWFLSELHTLLETNSEIMPRLTILSDRQKGIVDGVEVNLPTAFHGFCLRYLCDSFQKEFNNTVLVNLLSEAAYALTAVGLGHLTANIVESLNSWILVASGLPIIQMMELAIKLAHGYHVTKANDATFEVTSHHEGWVVDVRSRRCNGWHLSGPPCAHAVAALLSCRQNVHRFTESCSTMATYRKAYSNNPPDSR</sequence>
<organism evidence="2 3">
    <name type="scientific">Ziziphus jujuba var. spinosa</name>
    <dbReference type="NCBI Taxonomy" id="714518"/>
    <lineage>
        <taxon>Eukaryota</taxon>
        <taxon>Viridiplantae</taxon>
        <taxon>Streptophyta</taxon>
        <taxon>Embryophyta</taxon>
        <taxon>Tracheophyta</taxon>
        <taxon>Spermatophyta</taxon>
        <taxon>Magnoliopsida</taxon>
        <taxon>eudicotyledons</taxon>
        <taxon>Gunneridae</taxon>
        <taxon>Pentapetalae</taxon>
        <taxon>rosids</taxon>
        <taxon>fabids</taxon>
        <taxon>Rosales</taxon>
        <taxon>Rhamnaceae</taxon>
        <taxon>Paliureae</taxon>
        <taxon>Ziziphus</taxon>
    </lineage>
</organism>
<dbReference type="PANTHER" id="PTHR31973">
    <property type="entry name" value="POLYPROTEIN, PUTATIVE-RELATED"/>
    <property type="match status" value="1"/>
</dbReference>
<dbReference type="EMBL" id="JAEACU010000009">
    <property type="protein sequence ID" value="KAH7517320.1"/>
    <property type="molecule type" value="Genomic_DNA"/>
</dbReference>
<name>A0A978UR20_ZIZJJ</name>